<evidence type="ECO:0000256" key="3">
    <source>
        <dbReference type="ARBA" id="ARBA00022989"/>
    </source>
</evidence>
<sequence length="199" mass="21888">MERAWILFVAGLLLFLGSHSLRLCAPAWRERQLQRLGDKTWKGLYSLVSIAGFGLLVWGYGQLHTQLAPLFLLPEGAARGLRHLVALLVLPAFWLMVAAYVPRNHLKAALKHPMTLSVKLWALAHLLVNHTAADLLLFGGLLVWSVLLFRNARRRPAPAVAPGSWPGTLAVLVLGTGAYAVFAMVLHVRWIGVAPFLQG</sequence>
<evidence type="ECO:0000256" key="5">
    <source>
        <dbReference type="SAM" id="Phobius"/>
    </source>
</evidence>
<evidence type="ECO:0000256" key="1">
    <source>
        <dbReference type="ARBA" id="ARBA00004141"/>
    </source>
</evidence>
<name>A0A931NJB3_9BURK</name>
<evidence type="ECO:0000259" key="6">
    <source>
        <dbReference type="Pfam" id="PF07298"/>
    </source>
</evidence>
<proteinExistence type="predicted"/>
<feature type="transmembrane region" description="Helical" evidence="5">
    <location>
        <begin position="122"/>
        <end position="149"/>
    </location>
</feature>
<dbReference type="Proteomes" id="UP000613266">
    <property type="component" value="Unassembled WGS sequence"/>
</dbReference>
<comment type="caution">
    <text evidence="7">The sequence shown here is derived from an EMBL/GenBank/DDBJ whole genome shotgun (WGS) entry which is preliminary data.</text>
</comment>
<dbReference type="Pfam" id="PF07298">
    <property type="entry name" value="NnrU"/>
    <property type="match status" value="1"/>
</dbReference>
<reference evidence="7" key="1">
    <citation type="submission" date="2020-12" db="EMBL/GenBank/DDBJ databases">
        <title>The genome sequence of Inhella sp. 1Y17.</title>
        <authorList>
            <person name="Liu Y."/>
        </authorList>
    </citation>
    <scope>NUCLEOTIDE SEQUENCE</scope>
    <source>
        <strain evidence="7">1Y17</strain>
    </source>
</reference>
<gene>
    <name evidence="7" type="ORF">I7X39_16350</name>
</gene>
<keyword evidence="2 5" id="KW-0812">Transmembrane</keyword>
<dbReference type="GO" id="GO:0016020">
    <property type="term" value="C:membrane"/>
    <property type="evidence" value="ECO:0007669"/>
    <property type="project" value="UniProtKB-SubCell"/>
</dbReference>
<protein>
    <submittedName>
        <fullName evidence="7">NnrU family protein</fullName>
    </submittedName>
</protein>
<dbReference type="AlphaFoldDB" id="A0A931NJB3"/>
<organism evidence="7 8">
    <name type="scientific">Inhella proteolytica</name>
    <dbReference type="NCBI Taxonomy" id="2795029"/>
    <lineage>
        <taxon>Bacteria</taxon>
        <taxon>Pseudomonadati</taxon>
        <taxon>Pseudomonadota</taxon>
        <taxon>Betaproteobacteria</taxon>
        <taxon>Burkholderiales</taxon>
        <taxon>Sphaerotilaceae</taxon>
        <taxon>Inhella</taxon>
    </lineage>
</organism>
<keyword evidence="8" id="KW-1185">Reference proteome</keyword>
<feature type="domain" description="NnrU" evidence="6">
    <location>
        <begin position="8"/>
        <end position="195"/>
    </location>
</feature>
<accession>A0A931NJB3</accession>
<comment type="subcellular location">
    <subcellularLocation>
        <location evidence="1">Membrane</location>
        <topology evidence="1">Multi-pass membrane protein</topology>
    </subcellularLocation>
</comment>
<feature type="transmembrane region" description="Helical" evidence="5">
    <location>
        <begin position="84"/>
        <end position="102"/>
    </location>
</feature>
<keyword evidence="4 5" id="KW-0472">Membrane</keyword>
<keyword evidence="3 5" id="KW-1133">Transmembrane helix</keyword>
<dbReference type="RefSeq" id="WP_198112234.1">
    <property type="nucleotide sequence ID" value="NZ_JAEDAK010000012.1"/>
</dbReference>
<dbReference type="EMBL" id="JAEDAK010000012">
    <property type="protein sequence ID" value="MBH9578465.1"/>
    <property type="molecule type" value="Genomic_DNA"/>
</dbReference>
<evidence type="ECO:0000313" key="8">
    <source>
        <dbReference type="Proteomes" id="UP000613266"/>
    </source>
</evidence>
<evidence type="ECO:0000313" key="7">
    <source>
        <dbReference type="EMBL" id="MBH9578465.1"/>
    </source>
</evidence>
<feature type="transmembrane region" description="Helical" evidence="5">
    <location>
        <begin position="44"/>
        <end position="63"/>
    </location>
</feature>
<evidence type="ECO:0000256" key="2">
    <source>
        <dbReference type="ARBA" id="ARBA00022692"/>
    </source>
</evidence>
<dbReference type="InterPro" id="IPR009915">
    <property type="entry name" value="NnrU_dom"/>
</dbReference>
<evidence type="ECO:0000256" key="4">
    <source>
        <dbReference type="ARBA" id="ARBA00023136"/>
    </source>
</evidence>
<feature type="transmembrane region" description="Helical" evidence="5">
    <location>
        <begin position="169"/>
        <end position="191"/>
    </location>
</feature>